<dbReference type="EMBL" id="JXAL01000016">
    <property type="protein sequence ID" value="KIL35843.1"/>
    <property type="molecule type" value="Genomic_DNA"/>
</dbReference>
<accession>A0ABR5A515</accession>
<gene>
    <name evidence="1" type="ORF">SD71_10620</name>
</gene>
<organism evidence="1 2">
    <name type="scientific">Cohnella kolymensis</name>
    <dbReference type="NCBI Taxonomy" id="1590652"/>
    <lineage>
        <taxon>Bacteria</taxon>
        <taxon>Bacillati</taxon>
        <taxon>Bacillota</taxon>
        <taxon>Bacilli</taxon>
        <taxon>Bacillales</taxon>
        <taxon>Paenibacillaceae</taxon>
        <taxon>Cohnella</taxon>
    </lineage>
</organism>
<name>A0ABR5A515_9BACL</name>
<comment type="caution">
    <text evidence="1">The sequence shown here is derived from an EMBL/GenBank/DDBJ whole genome shotgun (WGS) entry which is preliminary data.</text>
</comment>
<evidence type="ECO:0000313" key="2">
    <source>
        <dbReference type="Proteomes" id="UP000054526"/>
    </source>
</evidence>
<dbReference type="Proteomes" id="UP000054526">
    <property type="component" value="Unassembled WGS sequence"/>
</dbReference>
<sequence>METWITHMGEKYISSLGYERTDHLKLVALRPLSAGYVKVLTQYEDDSITVIKKRVHPKLTRALFAHREFGGFI</sequence>
<proteinExistence type="predicted"/>
<keyword evidence="2" id="KW-1185">Reference proteome</keyword>
<protein>
    <submittedName>
        <fullName evidence="1">Uncharacterized protein</fullName>
    </submittedName>
</protein>
<reference evidence="1 2" key="1">
    <citation type="submission" date="2014-12" db="EMBL/GenBank/DDBJ databases">
        <title>Draft genome sequence of Cohnella kolymensis strain B-2846.</title>
        <authorList>
            <person name="Karlyshev A.V."/>
            <person name="Kudryashova E.B."/>
        </authorList>
    </citation>
    <scope>NUCLEOTIDE SEQUENCE [LARGE SCALE GENOMIC DNA]</scope>
    <source>
        <strain evidence="1 2">VKM B-2846</strain>
    </source>
</reference>
<evidence type="ECO:0000313" key="1">
    <source>
        <dbReference type="EMBL" id="KIL35843.1"/>
    </source>
</evidence>